<protein>
    <recommendedName>
        <fullName evidence="3">AbiEi antitoxin C-terminal domain-containing protein</fullName>
    </recommendedName>
</protein>
<dbReference type="RefSeq" id="WP_007621055.1">
    <property type="nucleotide sequence ID" value="NZ_BANX01000017.1"/>
</dbReference>
<name>M0QJR5_9ACTN</name>
<accession>M0QJR5</accession>
<evidence type="ECO:0000313" key="2">
    <source>
        <dbReference type="Proteomes" id="UP000011666"/>
    </source>
</evidence>
<comment type="caution">
    <text evidence="1">The sequence shown here is derived from an EMBL/GenBank/DDBJ whole genome shotgun (WGS) entry which is preliminary data.</text>
</comment>
<proteinExistence type="predicted"/>
<reference evidence="1 2" key="1">
    <citation type="submission" date="2013-01" db="EMBL/GenBank/DDBJ databases">
        <title>Whole genome shotgun sequence of Gordonia soli NBRC 108243.</title>
        <authorList>
            <person name="Isaki-Nakamura S."/>
            <person name="Hosoyama A."/>
            <person name="Tsuchikane K."/>
            <person name="Ando Y."/>
            <person name="Baba S."/>
            <person name="Ohji S."/>
            <person name="Hamada M."/>
            <person name="Tamura T."/>
            <person name="Yamazoe A."/>
            <person name="Yamazaki S."/>
            <person name="Fujita N."/>
        </authorList>
    </citation>
    <scope>NUCLEOTIDE SEQUENCE [LARGE SCALE GENOMIC DNA]</scope>
    <source>
        <strain evidence="1 2">NBRC 108243</strain>
    </source>
</reference>
<organism evidence="1 2">
    <name type="scientific">Gordonia soli NBRC 108243</name>
    <dbReference type="NCBI Taxonomy" id="1223545"/>
    <lineage>
        <taxon>Bacteria</taxon>
        <taxon>Bacillati</taxon>
        <taxon>Actinomycetota</taxon>
        <taxon>Actinomycetes</taxon>
        <taxon>Mycobacteriales</taxon>
        <taxon>Gordoniaceae</taxon>
        <taxon>Gordonia</taxon>
    </lineage>
</organism>
<evidence type="ECO:0000313" key="1">
    <source>
        <dbReference type="EMBL" id="GAC68699.1"/>
    </source>
</evidence>
<dbReference type="AlphaFoldDB" id="M0QJR5"/>
<sequence length="237" mass="25898">MSHNSAAVLLDMPLLAPDLSQVHFSAELTGRASGPAHVHEARLAAADVIQLDGISVTSIARTACDVARFGSKHQAVNILDVALRTGVLYEVAGRARRHHGIRTLRAALPLADARSESVGKSYSRSVITELVGIPAPDLQVAIALADGSQVRGDFGWRDRSGRIRVIGEFDGRFKYRHDTFRSGMAPEEIVYAEKLREDAIRASGVIVVRWTWDDLRHPERLRAKLLAALRMAKLIAA</sequence>
<gene>
    <name evidence="1" type="ORF">GS4_17_00870</name>
</gene>
<evidence type="ECO:0008006" key="3">
    <source>
        <dbReference type="Google" id="ProtNLM"/>
    </source>
</evidence>
<keyword evidence="2" id="KW-1185">Reference proteome</keyword>
<dbReference type="EMBL" id="BANX01000017">
    <property type="protein sequence ID" value="GAC68699.1"/>
    <property type="molecule type" value="Genomic_DNA"/>
</dbReference>
<dbReference type="eggNOG" id="COG5340">
    <property type="taxonomic scope" value="Bacteria"/>
</dbReference>
<dbReference type="Proteomes" id="UP000011666">
    <property type="component" value="Unassembled WGS sequence"/>
</dbReference>
<dbReference type="OrthoDB" id="5517693at2"/>
<dbReference type="STRING" id="1223545.GS4_17_00870"/>